<keyword evidence="1" id="KW-1133">Transmembrane helix</keyword>
<comment type="caution">
    <text evidence="2">The sequence shown here is derived from an EMBL/GenBank/DDBJ whole genome shotgun (WGS) entry which is preliminary data.</text>
</comment>
<proteinExistence type="predicted"/>
<dbReference type="Proteomes" id="UP000244037">
    <property type="component" value="Unassembled WGS sequence"/>
</dbReference>
<organism evidence="2 3">
    <name type="scientific">Rhodovulum kholense</name>
    <dbReference type="NCBI Taxonomy" id="453584"/>
    <lineage>
        <taxon>Bacteria</taxon>
        <taxon>Pseudomonadati</taxon>
        <taxon>Pseudomonadota</taxon>
        <taxon>Alphaproteobacteria</taxon>
        <taxon>Rhodobacterales</taxon>
        <taxon>Paracoccaceae</taxon>
        <taxon>Rhodovulum</taxon>
    </lineage>
</organism>
<feature type="transmembrane region" description="Helical" evidence="1">
    <location>
        <begin position="6"/>
        <end position="24"/>
    </location>
</feature>
<gene>
    <name evidence="2" type="ORF">C8N38_11384</name>
</gene>
<name>A0A8E2VJQ4_9RHOB</name>
<dbReference type="RefSeq" id="WP_108028134.1">
    <property type="nucleotide sequence ID" value="NZ_QAYC01000013.1"/>
</dbReference>
<evidence type="ECO:0000256" key="1">
    <source>
        <dbReference type="SAM" id="Phobius"/>
    </source>
</evidence>
<sequence>MIGAAIFSAICGISLLIVCSWLAMSRAHRKRVAEMDHEWANGGCGCGGFAGDLRATIVVTPPLSVAQQRDLLAAIADLHHRNK</sequence>
<protein>
    <submittedName>
        <fullName evidence="2">Uncharacterized protein</fullName>
    </submittedName>
</protein>
<accession>A0A8E2VJQ4</accession>
<dbReference type="AlphaFoldDB" id="A0A8E2VJQ4"/>
<keyword evidence="3" id="KW-1185">Reference proteome</keyword>
<evidence type="ECO:0000313" key="2">
    <source>
        <dbReference type="EMBL" id="PTW45683.1"/>
    </source>
</evidence>
<dbReference type="EMBL" id="QAYC01000013">
    <property type="protein sequence ID" value="PTW45683.1"/>
    <property type="molecule type" value="Genomic_DNA"/>
</dbReference>
<keyword evidence="1" id="KW-0472">Membrane</keyword>
<evidence type="ECO:0000313" key="3">
    <source>
        <dbReference type="Proteomes" id="UP000244037"/>
    </source>
</evidence>
<reference evidence="2 3" key="1">
    <citation type="submission" date="2018-04" db="EMBL/GenBank/DDBJ databases">
        <title>Genomic Encyclopedia of Archaeal and Bacterial Type Strains, Phase II (KMG-II): from individual species to whole genera.</title>
        <authorList>
            <person name="Goeker M."/>
        </authorList>
    </citation>
    <scope>NUCLEOTIDE SEQUENCE [LARGE SCALE GENOMIC DNA]</scope>
    <source>
        <strain evidence="2 3">DSM 19783</strain>
    </source>
</reference>
<keyword evidence="1" id="KW-0812">Transmembrane</keyword>